<protein>
    <submittedName>
        <fullName evidence="1">Uncharacterized protein</fullName>
    </submittedName>
</protein>
<proteinExistence type="predicted"/>
<organism evidence="1 2">
    <name type="scientific">Mycobacterium ulcerans str. Harvey</name>
    <dbReference type="NCBI Taxonomy" id="1299332"/>
    <lineage>
        <taxon>Bacteria</taxon>
        <taxon>Bacillati</taxon>
        <taxon>Actinomycetota</taxon>
        <taxon>Actinomycetes</taxon>
        <taxon>Mycobacteriales</taxon>
        <taxon>Mycobacteriaceae</taxon>
        <taxon>Mycobacterium</taxon>
        <taxon>Mycobacterium ulcerans group</taxon>
    </lineage>
</organism>
<comment type="caution">
    <text evidence="1">The sequence shown here is derived from an EMBL/GenBank/DDBJ whole genome shotgun (WGS) entry which is preliminary data.</text>
</comment>
<sequence>MNCSWAGTCAARLATAFDDDAGAPAGEAVPDEPHAAMVNAAAMPASEAIRRRGMVIPFPSSSRVR</sequence>
<dbReference type="Proteomes" id="UP000020681">
    <property type="component" value="Unassembled WGS sequence"/>
</dbReference>
<gene>
    <name evidence="1" type="ORF">I551_6658</name>
</gene>
<name>A0ABN0QQK3_MYCUL</name>
<keyword evidence="2" id="KW-1185">Reference proteome</keyword>
<reference evidence="1 2" key="1">
    <citation type="submission" date="2014-01" db="EMBL/GenBank/DDBJ databases">
        <authorList>
            <person name="Dobos K."/>
            <person name="Lenaerts A."/>
            <person name="Ordway D."/>
            <person name="DeGroote M.A."/>
            <person name="Parker T."/>
            <person name="Sizemore C."/>
            <person name="Tallon L.J."/>
            <person name="Sadzewicz L.K."/>
            <person name="Sengamalay N."/>
            <person name="Fraser C.M."/>
            <person name="Hine E."/>
            <person name="Shefchek K.A."/>
            <person name="Das S.P."/>
            <person name="Tettelin H."/>
        </authorList>
    </citation>
    <scope>NUCLEOTIDE SEQUENCE [LARGE SCALE GENOMIC DNA]</scope>
    <source>
        <strain evidence="1 2">Harvey</strain>
    </source>
</reference>
<accession>A0ABN0QQK3</accession>
<evidence type="ECO:0000313" key="1">
    <source>
        <dbReference type="EMBL" id="EUA86901.1"/>
    </source>
</evidence>
<dbReference type="EMBL" id="JAOL01000167">
    <property type="protein sequence ID" value="EUA86901.1"/>
    <property type="molecule type" value="Genomic_DNA"/>
</dbReference>
<evidence type="ECO:0000313" key="2">
    <source>
        <dbReference type="Proteomes" id="UP000020681"/>
    </source>
</evidence>